<evidence type="ECO:0000259" key="5">
    <source>
        <dbReference type="PROSITE" id="PS50949"/>
    </source>
</evidence>
<accession>A0ABT5FCH0</accession>
<organism evidence="6 7">
    <name type="scientific">Psychrosphaera algicola</name>
    <dbReference type="NCBI Taxonomy" id="3023714"/>
    <lineage>
        <taxon>Bacteria</taxon>
        <taxon>Pseudomonadati</taxon>
        <taxon>Pseudomonadota</taxon>
        <taxon>Gammaproteobacteria</taxon>
        <taxon>Alteromonadales</taxon>
        <taxon>Pseudoalteromonadaceae</taxon>
        <taxon>Psychrosphaera</taxon>
    </lineage>
</organism>
<keyword evidence="4" id="KW-0804">Transcription</keyword>
<name>A0ABT5FCH0_9GAMM</name>
<protein>
    <submittedName>
        <fullName evidence="6">GntR family transcriptional regulator</fullName>
    </submittedName>
</protein>
<proteinExistence type="predicted"/>
<keyword evidence="7" id="KW-1185">Reference proteome</keyword>
<evidence type="ECO:0000256" key="1">
    <source>
        <dbReference type="ARBA" id="ARBA00022898"/>
    </source>
</evidence>
<comment type="caution">
    <text evidence="6">The sequence shown here is derived from an EMBL/GenBank/DDBJ whole genome shotgun (WGS) entry which is preliminary data.</text>
</comment>
<reference evidence="6 7" key="1">
    <citation type="submission" date="2023-01" db="EMBL/GenBank/DDBJ databases">
        <title>Psychrosphaera sp. nov., isolated from marine algae.</title>
        <authorList>
            <person name="Bayburt H."/>
            <person name="Choi B.J."/>
            <person name="Kim J.M."/>
            <person name="Choi D.G."/>
            <person name="Jeon C.O."/>
        </authorList>
    </citation>
    <scope>NUCLEOTIDE SEQUENCE [LARGE SCALE GENOMIC DNA]</scope>
    <source>
        <strain evidence="6 7">G1-22</strain>
    </source>
</reference>
<dbReference type="CDD" id="cd07377">
    <property type="entry name" value="WHTH_GntR"/>
    <property type="match status" value="1"/>
</dbReference>
<dbReference type="Pfam" id="PF00392">
    <property type="entry name" value="GntR"/>
    <property type="match status" value="1"/>
</dbReference>
<evidence type="ECO:0000313" key="6">
    <source>
        <dbReference type="EMBL" id="MDC2889223.1"/>
    </source>
</evidence>
<keyword evidence="3" id="KW-0238">DNA-binding</keyword>
<keyword evidence="2" id="KW-0805">Transcription regulation</keyword>
<dbReference type="Gene3D" id="1.10.10.10">
    <property type="entry name" value="Winged helix-like DNA-binding domain superfamily/Winged helix DNA-binding domain"/>
    <property type="match status" value="1"/>
</dbReference>
<feature type="domain" description="HTH gntR-type" evidence="5">
    <location>
        <begin position="14"/>
        <end position="82"/>
    </location>
</feature>
<dbReference type="InterPro" id="IPR000524">
    <property type="entry name" value="Tscrpt_reg_HTH_GntR"/>
</dbReference>
<dbReference type="Proteomes" id="UP001528411">
    <property type="component" value="Unassembled WGS sequence"/>
</dbReference>
<gene>
    <name evidence="6" type="ORF">PN838_11140</name>
</gene>
<evidence type="ECO:0000256" key="3">
    <source>
        <dbReference type="ARBA" id="ARBA00023125"/>
    </source>
</evidence>
<dbReference type="SMART" id="SM00345">
    <property type="entry name" value="HTH_GNTR"/>
    <property type="match status" value="1"/>
</dbReference>
<dbReference type="PRINTS" id="PR00035">
    <property type="entry name" value="HTHGNTR"/>
</dbReference>
<dbReference type="PROSITE" id="PS50949">
    <property type="entry name" value="HTH_GNTR"/>
    <property type="match status" value="1"/>
</dbReference>
<evidence type="ECO:0000313" key="7">
    <source>
        <dbReference type="Proteomes" id="UP001528411"/>
    </source>
</evidence>
<sequence>MLSRLIHIEHDSEESLQSQIRRKLVEGILIGAFSAGSKLPSTRVLAKQLEVSRNTVVLVYQTLLDEGYIVSRERSGIYVSEALQQGRVGKS</sequence>
<dbReference type="InterPro" id="IPR036390">
    <property type="entry name" value="WH_DNA-bd_sf"/>
</dbReference>
<dbReference type="PANTHER" id="PTHR46577:SF1">
    <property type="entry name" value="HTH-TYPE TRANSCRIPTIONAL REGULATORY PROTEIN GABR"/>
    <property type="match status" value="1"/>
</dbReference>
<keyword evidence="1" id="KW-0663">Pyridoxal phosphate</keyword>
<evidence type="ECO:0000256" key="2">
    <source>
        <dbReference type="ARBA" id="ARBA00023015"/>
    </source>
</evidence>
<dbReference type="SUPFAM" id="SSF46785">
    <property type="entry name" value="Winged helix' DNA-binding domain"/>
    <property type="match status" value="1"/>
</dbReference>
<dbReference type="InterPro" id="IPR036388">
    <property type="entry name" value="WH-like_DNA-bd_sf"/>
</dbReference>
<dbReference type="RefSeq" id="WP_272180706.1">
    <property type="nucleotide sequence ID" value="NZ_JAQOMS010000002.1"/>
</dbReference>
<dbReference type="EMBL" id="JAQOMS010000002">
    <property type="protein sequence ID" value="MDC2889223.1"/>
    <property type="molecule type" value="Genomic_DNA"/>
</dbReference>
<dbReference type="PANTHER" id="PTHR46577">
    <property type="entry name" value="HTH-TYPE TRANSCRIPTIONAL REGULATORY PROTEIN GABR"/>
    <property type="match status" value="1"/>
</dbReference>
<evidence type="ECO:0000256" key="4">
    <source>
        <dbReference type="ARBA" id="ARBA00023163"/>
    </source>
</evidence>
<dbReference type="InterPro" id="IPR051446">
    <property type="entry name" value="HTH_trans_reg/aminotransferase"/>
</dbReference>